<gene>
    <name evidence="1" type="ORF">CLUMA_CG009548</name>
</gene>
<protein>
    <submittedName>
        <fullName evidence="1">CLUMA_CG009548, isoform A</fullName>
    </submittedName>
</protein>
<dbReference type="OrthoDB" id="445995at2759"/>
<evidence type="ECO:0000313" key="1">
    <source>
        <dbReference type="EMBL" id="CRK96117.1"/>
    </source>
</evidence>
<organism evidence="1 2">
    <name type="scientific">Clunio marinus</name>
    <dbReference type="NCBI Taxonomy" id="568069"/>
    <lineage>
        <taxon>Eukaryota</taxon>
        <taxon>Metazoa</taxon>
        <taxon>Ecdysozoa</taxon>
        <taxon>Arthropoda</taxon>
        <taxon>Hexapoda</taxon>
        <taxon>Insecta</taxon>
        <taxon>Pterygota</taxon>
        <taxon>Neoptera</taxon>
        <taxon>Endopterygota</taxon>
        <taxon>Diptera</taxon>
        <taxon>Nematocera</taxon>
        <taxon>Chironomoidea</taxon>
        <taxon>Chironomidae</taxon>
        <taxon>Clunio</taxon>
    </lineage>
</organism>
<dbReference type="AlphaFoldDB" id="A0A1J1I764"/>
<accession>A0A1J1I764</accession>
<name>A0A1J1I764_9DIPT</name>
<sequence>ISSTLFRRNKNVLFIASCRLIFTEREQKVYLITVSSRFLWANIVAKFDMDHKTKFNHKRLIIILLITQKIFSEVEFIKFIN</sequence>
<keyword evidence="2" id="KW-1185">Reference proteome</keyword>
<reference evidence="1 2" key="1">
    <citation type="submission" date="2015-04" db="EMBL/GenBank/DDBJ databases">
        <authorList>
            <person name="Syromyatnikov M.Y."/>
            <person name="Popov V.N."/>
        </authorList>
    </citation>
    <scope>NUCLEOTIDE SEQUENCE [LARGE SCALE GENOMIC DNA]</scope>
</reference>
<proteinExistence type="predicted"/>
<feature type="non-terminal residue" evidence="1">
    <location>
        <position position="1"/>
    </location>
</feature>
<dbReference type="Proteomes" id="UP000183832">
    <property type="component" value="Unassembled WGS sequence"/>
</dbReference>
<dbReference type="EMBL" id="CVRI01000043">
    <property type="protein sequence ID" value="CRK96117.1"/>
    <property type="molecule type" value="Genomic_DNA"/>
</dbReference>
<evidence type="ECO:0000313" key="2">
    <source>
        <dbReference type="Proteomes" id="UP000183832"/>
    </source>
</evidence>